<evidence type="ECO:0000313" key="3">
    <source>
        <dbReference type="Proteomes" id="UP000177230"/>
    </source>
</evidence>
<sequence length="442" mass="50401">MEDYQMNKGSPKKERWILLFLGLSFAIYALFHTSVFFEELSLTAPVTLTMTALGLGFFCLAAVISTGMSKEEGGLFPAESHKWVVLFVLSILLMSAVGLYLNNPIGLFYMDFEGVIILFGSILLGARRKNWEHIDKLVILLLAYAVIVNILSLPFIKSIDRVVTESSVTNKLQVLLYPVLFYIYLFKYRVRRLDKLIIMGAFVIFIIEQILFQKRMPSMRIIFTLLVMTYLQNITTRPSFWAYLGSIIKRVMLFFIPVVVGVLIISSTVGLKMSDSLQMFNERVTGKYGFVRNIIYDGRVYITYVVIQDLVSDYSFILGKGFGGYIIDSRLHYFVEAEGGLFNGTSSIEIGHTWPPWKGGLLFWISINALYLSLAFSFRKYKNAYFSMVCWAFVLTHFIFLFGDNVWTGPHQFYLILLGAAIGHLLGHNSYKKFDLGGRLAL</sequence>
<feature type="transmembrane region" description="Helical" evidence="1">
    <location>
        <begin position="168"/>
        <end position="186"/>
    </location>
</feature>
<feature type="transmembrane region" description="Helical" evidence="1">
    <location>
        <begin position="218"/>
        <end position="235"/>
    </location>
</feature>
<keyword evidence="1" id="KW-0812">Transmembrane</keyword>
<keyword evidence="1" id="KW-0472">Membrane</keyword>
<evidence type="ECO:0000313" key="2">
    <source>
        <dbReference type="EMBL" id="OGF08135.1"/>
    </source>
</evidence>
<feature type="transmembrane region" description="Helical" evidence="1">
    <location>
        <begin position="43"/>
        <end position="63"/>
    </location>
</feature>
<name>A0A1F5R108_9BACT</name>
<feature type="transmembrane region" description="Helical" evidence="1">
    <location>
        <begin position="385"/>
        <end position="407"/>
    </location>
</feature>
<feature type="transmembrane region" description="Helical" evidence="1">
    <location>
        <begin position="193"/>
        <end position="212"/>
    </location>
</feature>
<feature type="transmembrane region" description="Helical" evidence="1">
    <location>
        <begin position="361"/>
        <end position="378"/>
    </location>
</feature>
<comment type="caution">
    <text evidence="2">The sequence shown here is derived from an EMBL/GenBank/DDBJ whole genome shotgun (WGS) entry which is preliminary data.</text>
</comment>
<dbReference type="EMBL" id="MFFM01000048">
    <property type="protein sequence ID" value="OGF08135.1"/>
    <property type="molecule type" value="Genomic_DNA"/>
</dbReference>
<accession>A0A1F5R108</accession>
<reference evidence="2 3" key="1">
    <citation type="journal article" date="2016" name="Nat. Commun.">
        <title>Thousands of microbial genomes shed light on interconnected biogeochemical processes in an aquifer system.</title>
        <authorList>
            <person name="Anantharaman K."/>
            <person name="Brown C.T."/>
            <person name="Hug L.A."/>
            <person name="Sharon I."/>
            <person name="Castelle C.J."/>
            <person name="Probst A.J."/>
            <person name="Thomas B.C."/>
            <person name="Singh A."/>
            <person name="Wilkins M.J."/>
            <person name="Karaoz U."/>
            <person name="Brodie E.L."/>
            <person name="Williams K.H."/>
            <person name="Hubbard S.S."/>
            <person name="Banfield J.F."/>
        </authorList>
    </citation>
    <scope>NUCLEOTIDE SEQUENCE [LARGE SCALE GENOMIC DNA]</scope>
</reference>
<keyword evidence="1" id="KW-1133">Transmembrane helix</keyword>
<dbReference type="AlphaFoldDB" id="A0A1F5R108"/>
<gene>
    <name evidence="2" type="ORF">A2024_08120</name>
</gene>
<evidence type="ECO:0000256" key="1">
    <source>
        <dbReference type="SAM" id="Phobius"/>
    </source>
</evidence>
<protein>
    <submittedName>
        <fullName evidence="2">Uncharacterized protein</fullName>
    </submittedName>
</protein>
<proteinExistence type="predicted"/>
<feature type="transmembrane region" description="Helical" evidence="1">
    <location>
        <begin position="247"/>
        <end position="271"/>
    </location>
</feature>
<dbReference type="Proteomes" id="UP000177230">
    <property type="component" value="Unassembled WGS sequence"/>
</dbReference>
<organism evidence="2 3">
    <name type="scientific">Candidatus Edwardsbacteria bacterium GWF2_54_11</name>
    <dbReference type="NCBI Taxonomy" id="1817851"/>
    <lineage>
        <taxon>Bacteria</taxon>
        <taxon>Candidatus Edwardsiibacteriota</taxon>
    </lineage>
</organism>
<feature type="transmembrane region" description="Helical" evidence="1">
    <location>
        <begin position="413"/>
        <end position="431"/>
    </location>
</feature>
<feature type="transmembrane region" description="Helical" evidence="1">
    <location>
        <begin position="16"/>
        <end position="37"/>
    </location>
</feature>
<feature type="transmembrane region" description="Helical" evidence="1">
    <location>
        <begin position="107"/>
        <end position="125"/>
    </location>
</feature>
<feature type="transmembrane region" description="Helical" evidence="1">
    <location>
        <begin position="137"/>
        <end position="156"/>
    </location>
</feature>
<feature type="transmembrane region" description="Helical" evidence="1">
    <location>
        <begin position="83"/>
        <end position="101"/>
    </location>
</feature>